<dbReference type="GO" id="GO:0015846">
    <property type="term" value="P:polyamine transport"/>
    <property type="evidence" value="ECO:0007669"/>
    <property type="project" value="InterPro"/>
</dbReference>
<evidence type="ECO:0000256" key="1">
    <source>
        <dbReference type="ARBA" id="ARBA00004418"/>
    </source>
</evidence>
<dbReference type="InterPro" id="IPR006059">
    <property type="entry name" value="SBP"/>
</dbReference>
<dbReference type="EMBL" id="FO681348">
    <property type="protein sequence ID" value="CCV66359.1"/>
    <property type="molecule type" value="Genomic_DNA"/>
</dbReference>
<evidence type="ECO:0000313" key="5">
    <source>
        <dbReference type="EMBL" id="CCV66359.1"/>
    </source>
</evidence>
<comment type="subcellular location">
    <subcellularLocation>
        <location evidence="1">Periplasm</location>
    </subcellularLocation>
</comment>
<keyword evidence="6" id="KW-1185">Reference proteome</keyword>
<dbReference type="Proteomes" id="UP000032737">
    <property type="component" value="Chromosome"/>
</dbReference>
<keyword evidence="4" id="KW-0574">Periplasm</keyword>
<dbReference type="AlphaFoldDB" id="U4KTA7"/>
<evidence type="ECO:0000256" key="4">
    <source>
        <dbReference type="ARBA" id="ARBA00022764"/>
    </source>
</evidence>
<dbReference type="PANTHER" id="PTHR30222">
    <property type="entry name" value="SPERMIDINE/PUTRESCINE-BINDING PERIPLASMIC PROTEIN"/>
    <property type="match status" value="1"/>
</dbReference>
<proteinExistence type="predicted"/>
<dbReference type="Gene3D" id="3.40.190.10">
    <property type="entry name" value="Periplasmic binding protein-like II"/>
    <property type="match status" value="2"/>
</dbReference>
<evidence type="ECO:0000313" key="6">
    <source>
        <dbReference type="Proteomes" id="UP000032737"/>
    </source>
</evidence>
<evidence type="ECO:0000256" key="3">
    <source>
        <dbReference type="ARBA" id="ARBA00022729"/>
    </source>
</evidence>
<dbReference type="GO" id="GO:0042597">
    <property type="term" value="C:periplasmic space"/>
    <property type="evidence" value="ECO:0007669"/>
    <property type="project" value="UniProtKB-SubCell"/>
</dbReference>
<dbReference type="CDD" id="cd13663">
    <property type="entry name" value="PBP2_PotD_PotF_like_2"/>
    <property type="match status" value="1"/>
</dbReference>
<evidence type="ECO:0000256" key="2">
    <source>
        <dbReference type="ARBA" id="ARBA00022448"/>
    </source>
</evidence>
<organism evidence="5 6">
    <name type="scientific">Acholeplasma brassicae</name>
    <dbReference type="NCBI Taxonomy" id="61635"/>
    <lineage>
        <taxon>Bacteria</taxon>
        <taxon>Bacillati</taxon>
        <taxon>Mycoplasmatota</taxon>
        <taxon>Mollicutes</taxon>
        <taxon>Acholeplasmatales</taxon>
        <taxon>Acholeplasmataceae</taxon>
        <taxon>Acholeplasma</taxon>
    </lineage>
</organism>
<dbReference type="SUPFAM" id="SSF53850">
    <property type="entry name" value="Periplasmic binding protein-like II"/>
    <property type="match status" value="1"/>
</dbReference>
<dbReference type="HOGENOM" id="CLU_026974_1_3_14"/>
<keyword evidence="3" id="KW-0732">Signal</keyword>
<accession>U4KTA7</accession>
<gene>
    <name evidence="5" type="primary">potD</name>
    <name evidence="5" type="ORF">BN85313380</name>
</gene>
<reference evidence="5 6" key="1">
    <citation type="journal article" date="2013" name="J. Mol. Microbiol. Biotechnol.">
        <title>Analysis of the Complete Genomes of Acholeplasma brassicae , A. palmae and A. laidlawii and Their Comparison to the Obligate Parasites from ' Candidatus Phytoplasma'.</title>
        <authorList>
            <person name="Kube M."/>
            <person name="Siewert C."/>
            <person name="Migdoll A.M."/>
            <person name="Duduk B."/>
            <person name="Holz S."/>
            <person name="Rabus R."/>
            <person name="Seemuller E."/>
            <person name="Mitrovic J."/>
            <person name="Muller I."/>
            <person name="Buttner C."/>
            <person name="Reinhardt R."/>
        </authorList>
    </citation>
    <scope>NUCLEOTIDE SEQUENCE [LARGE SCALE GENOMIC DNA]</scope>
    <source>
        <strain evidence="6">0502</strain>
    </source>
</reference>
<dbReference type="GO" id="GO:0019808">
    <property type="term" value="F:polyamine binding"/>
    <property type="evidence" value="ECO:0007669"/>
    <property type="project" value="InterPro"/>
</dbReference>
<dbReference type="InterPro" id="IPR001188">
    <property type="entry name" value="Sperm_putr-bd"/>
</dbReference>
<dbReference type="Pfam" id="PF13416">
    <property type="entry name" value="SBP_bac_8"/>
    <property type="match status" value="1"/>
</dbReference>
<dbReference type="PRINTS" id="PR00909">
    <property type="entry name" value="SPERMDNBNDNG"/>
</dbReference>
<protein>
    <submittedName>
        <fullName evidence="5">Spermidine/putrescine-binding periplasmic protein PotD</fullName>
    </submittedName>
</protein>
<dbReference type="KEGG" id="abra:BN85313380"/>
<name>U4KTA7_9MOLU</name>
<keyword evidence="2" id="KW-0813">Transport</keyword>
<dbReference type="PANTHER" id="PTHR30222:SF17">
    <property type="entry name" value="SPERMIDINE_PUTRESCINE-BINDING PERIPLASMIC PROTEIN"/>
    <property type="match status" value="1"/>
</dbReference>
<sequence length="353" mass="40377">MLILNWGEYINDEMVQAFEKETGYEVIISIADSNELFYSKVKSGTTAYDLVVPSDYMVEKMVKKNLLQEIDYRKLTNYDPINNPYMPGVSGIQSEMFDGNENYAVPYFWGTFGIMYNKQKAGLEEALNTNGWDAYFDPEKRPSGTRVGMYNTPRFAYAAALFGAGLSPNIFDEASLKVAEDKLSNFKFTEWGFDTLKKGIAANNLDMAYLYTGDFLDMLYTRLDAGDKLEDITFDIYIPDETIAFMDFFVIPKNARHVDKAHEFIDFFLRPEVAYENASVVGYATPIRNAYDLIISHIDDEDPWLSAWAYANKTYYPLPKEGDLKPYKGTPLSDFTQAQNDRINLLINNIKSK</sequence>
<dbReference type="STRING" id="61635.BN85313380"/>